<evidence type="ECO:0000313" key="2">
    <source>
        <dbReference type="EMBL" id="MBD3107331.1"/>
    </source>
</evidence>
<comment type="caution">
    <text evidence="2">The sequence shown here is derived from an EMBL/GenBank/DDBJ whole genome shotgun (WGS) entry which is preliminary data.</text>
</comment>
<dbReference type="RefSeq" id="WP_190996874.1">
    <property type="nucleotide sequence ID" value="NZ_JACXSI010000005.1"/>
</dbReference>
<name>A0A927HAD3_9BACI</name>
<dbReference type="AlphaFoldDB" id="A0A927HAD3"/>
<gene>
    <name evidence="2" type="ORF">IEO70_03050</name>
</gene>
<evidence type="ECO:0000256" key="1">
    <source>
        <dbReference type="SAM" id="Coils"/>
    </source>
</evidence>
<dbReference type="Proteomes" id="UP000602076">
    <property type="component" value="Unassembled WGS sequence"/>
</dbReference>
<proteinExistence type="predicted"/>
<sequence>MKRRRKLSFADLVLENKNELLKDLKALERIEAKLEKKYMQKAE</sequence>
<reference evidence="2" key="1">
    <citation type="submission" date="2020-09" db="EMBL/GenBank/DDBJ databases">
        <title>Bacillus faecalis sp. nov., a moderately halophilic bacterium isolated from cow faeces.</title>
        <authorList>
            <person name="Jiang L."/>
            <person name="Lee J."/>
        </authorList>
    </citation>
    <scope>NUCLEOTIDE SEQUENCE</scope>
    <source>
        <strain evidence="2">AGMB 02131</strain>
    </source>
</reference>
<keyword evidence="3" id="KW-1185">Reference proteome</keyword>
<dbReference type="Pfam" id="PF13040">
    <property type="entry name" value="Fur_reg_FbpB"/>
    <property type="match status" value="1"/>
</dbReference>
<feature type="coiled-coil region" evidence="1">
    <location>
        <begin position="10"/>
        <end position="37"/>
    </location>
</feature>
<protein>
    <submittedName>
        <fullName evidence="2">FbpB family small basic protein</fullName>
    </submittedName>
</protein>
<organism evidence="2 3">
    <name type="scientific">Peribacillus faecalis</name>
    <dbReference type="NCBI Taxonomy" id="2772559"/>
    <lineage>
        <taxon>Bacteria</taxon>
        <taxon>Bacillati</taxon>
        <taxon>Bacillota</taxon>
        <taxon>Bacilli</taxon>
        <taxon>Bacillales</taxon>
        <taxon>Bacillaceae</taxon>
        <taxon>Peribacillus</taxon>
    </lineage>
</organism>
<dbReference type="InterPro" id="IPR025004">
    <property type="entry name" value="SenN/SenS"/>
</dbReference>
<accession>A0A927HAD3</accession>
<dbReference type="EMBL" id="JACXSI010000005">
    <property type="protein sequence ID" value="MBD3107331.1"/>
    <property type="molecule type" value="Genomic_DNA"/>
</dbReference>
<evidence type="ECO:0000313" key="3">
    <source>
        <dbReference type="Proteomes" id="UP000602076"/>
    </source>
</evidence>
<keyword evidence="1" id="KW-0175">Coiled coil</keyword>